<evidence type="ECO:0000256" key="10">
    <source>
        <dbReference type="PROSITE-ProRule" id="PRU00023"/>
    </source>
</evidence>
<dbReference type="Pfam" id="PF12796">
    <property type="entry name" value="Ank_2"/>
    <property type="match status" value="1"/>
</dbReference>
<evidence type="ECO:0000313" key="11">
    <source>
        <dbReference type="EMBL" id="GIY52254.1"/>
    </source>
</evidence>
<dbReference type="AlphaFoldDB" id="A0AAV4U3C3"/>
<protein>
    <submittedName>
        <fullName evidence="11">Ankyrin repeat protein RF_0381</fullName>
    </submittedName>
</protein>
<gene>
    <name evidence="11" type="primary">RF_0381_6</name>
    <name evidence="11" type="ORF">CEXT_769571</name>
</gene>
<dbReference type="PROSITE" id="PS50088">
    <property type="entry name" value="ANK_REPEAT"/>
    <property type="match status" value="2"/>
</dbReference>
<dbReference type="SUPFAM" id="SSF48403">
    <property type="entry name" value="Ankyrin repeat"/>
    <property type="match status" value="1"/>
</dbReference>
<dbReference type="GO" id="GO:0044231">
    <property type="term" value="C:host cell presynaptic membrane"/>
    <property type="evidence" value="ECO:0007669"/>
    <property type="project" value="UniProtKB-KW"/>
</dbReference>
<keyword evidence="3" id="KW-0268">Exocytosis</keyword>
<keyword evidence="10" id="KW-0040">ANK repeat</keyword>
<comment type="subcellular location">
    <subcellularLocation>
        <location evidence="2">Secreted</location>
    </subcellularLocation>
    <subcellularLocation>
        <location evidence="1">Target cell membrane</location>
    </subcellularLocation>
</comment>
<keyword evidence="12" id="KW-1185">Reference proteome</keyword>
<dbReference type="Gene3D" id="1.25.40.20">
    <property type="entry name" value="Ankyrin repeat-containing domain"/>
    <property type="match status" value="1"/>
</dbReference>
<keyword evidence="9" id="KW-1053">Target membrane</keyword>
<dbReference type="InterPro" id="IPR002110">
    <property type="entry name" value="Ankyrin_rpt"/>
</dbReference>
<dbReference type="EMBL" id="BPLR01012217">
    <property type="protein sequence ID" value="GIY52254.1"/>
    <property type="molecule type" value="Genomic_DNA"/>
</dbReference>
<dbReference type="GO" id="GO:0006887">
    <property type="term" value="P:exocytosis"/>
    <property type="evidence" value="ECO:0007669"/>
    <property type="project" value="UniProtKB-KW"/>
</dbReference>
<evidence type="ECO:0000256" key="7">
    <source>
        <dbReference type="ARBA" id="ARBA00022699"/>
    </source>
</evidence>
<keyword evidence="9" id="KW-0472">Membrane</keyword>
<keyword evidence="8" id="KW-0638">Presynaptic neurotoxin</keyword>
<evidence type="ECO:0000256" key="6">
    <source>
        <dbReference type="ARBA" id="ARBA00022656"/>
    </source>
</evidence>
<name>A0AAV4U3C3_CAEEX</name>
<dbReference type="PANTHER" id="PTHR24121">
    <property type="entry name" value="NO MECHANORECEPTOR POTENTIAL C, ISOFORM D-RELATED"/>
    <property type="match status" value="1"/>
</dbReference>
<dbReference type="PANTHER" id="PTHR24121:SF21">
    <property type="entry name" value="ANKYRIN REPEAT FAMILY PROTEIN"/>
    <property type="match status" value="1"/>
</dbReference>
<evidence type="ECO:0000256" key="1">
    <source>
        <dbReference type="ARBA" id="ARBA00004175"/>
    </source>
</evidence>
<evidence type="ECO:0000313" key="12">
    <source>
        <dbReference type="Proteomes" id="UP001054945"/>
    </source>
</evidence>
<evidence type="ECO:0000256" key="4">
    <source>
        <dbReference type="ARBA" id="ARBA00022525"/>
    </source>
</evidence>
<evidence type="ECO:0000256" key="2">
    <source>
        <dbReference type="ARBA" id="ARBA00004613"/>
    </source>
</evidence>
<feature type="repeat" description="ANK" evidence="10">
    <location>
        <begin position="53"/>
        <end position="75"/>
    </location>
</feature>
<reference evidence="11 12" key="1">
    <citation type="submission" date="2021-06" db="EMBL/GenBank/DDBJ databases">
        <title>Caerostris extrusa draft genome.</title>
        <authorList>
            <person name="Kono N."/>
            <person name="Arakawa K."/>
        </authorList>
    </citation>
    <scope>NUCLEOTIDE SEQUENCE [LARGE SCALE GENOMIC DNA]</scope>
</reference>
<dbReference type="SMART" id="SM00248">
    <property type="entry name" value="ANK"/>
    <property type="match status" value="2"/>
</dbReference>
<keyword evidence="6" id="KW-0800">Toxin</keyword>
<keyword evidence="4" id="KW-0964">Secreted</keyword>
<evidence type="ECO:0000256" key="8">
    <source>
        <dbReference type="ARBA" id="ARBA00023028"/>
    </source>
</evidence>
<evidence type="ECO:0000256" key="5">
    <source>
        <dbReference type="ARBA" id="ARBA00022537"/>
    </source>
</evidence>
<comment type="caution">
    <text evidence="11">The sequence shown here is derived from an EMBL/GenBank/DDBJ whole genome shotgun (WGS) entry which is preliminary data.</text>
</comment>
<feature type="repeat" description="ANK" evidence="10">
    <location>
        <begin position="87"/>
        <end position="119"/>
    </location>
</feature>
<dbReference type="PROSITE" id="PS50297">
    <property type="entry name" value="ANK_REP_REGION"/>
    <property type="match status" value="2"/>
</dbReference>
<sequence length="203" mass="23673">MQQAEDCIREGADIFGRDLHNACCLHFSAKAPNANAIQFAFEQGLSINSKDNDDQTALHVAAKFNRLETVKYLVEVKHFLINDRDMKGKTPLYTAVENDCREVVEFLLRHGANTLIKDAQGHISCYIQQLSLNLLMWLKFFWKKKQMLMQIYPLWLHISSRSCRSRRSHISKHFNRKKADVNFKTEFVKHLWFLSPERPFGSS</sequence>
<dbReference type="InterPro" id="IPR036770">
    <property type="entry name" value="Ankyrin_rpt-contain_sf"/>
</dbReference>
<dbReference type="GO" id="GO:0044218">
    <property type="term" value="C:other organism cell membrane"/>
    <property type="evidence" value="ECO:0007669"/>
    <property type="project" value="UniProtKB-KW"/>
</dbReference>
<evidence type="ECO:0000256" key="9">
    <source>
        <dbReference type="ARBA" id="ARBA00023298"/>
    </source>
</evidence>
<dbReference type="GO" id="GO:0005576">
    <property type="term" value="C:extracellular region"/>
    <property type="evidence" value="ECO:0007669"/>
    <property type="project" value="UniProtKB-SubCell"/>
</dbReference>
<keyword evidence="5" id="KW-1052">Target cell membrane</keyword>
<dbReference type="GO" id="GO:0090729">
    <property type="term" value="F:toxin activity"/>
    <property type="evidence" value="ECO:0007669"/>
    <property type="project" value="UniProtKB-KW"/>
</dbReference>
<dbReference type="Proteomes" id="UP001054945">
    <property type="component" value="Unassembled WGS sequence"/>
</dbReference>
<proteinExistence type="predicted"/>
<organism evidence="11 12">
    <name type="scientific">Caerostris extrusa</name>
    <name type="common">Bark spider</name>
    <name type="synonym">Caerostris bankana</name>
    <dbReference type="NCBI Taxonomy" id="172846"/>
    <lineage>
        <taxon>Eukaryota</taxon>
        <taxon>Metazoa</taxon>
        <taxon>Ecdysozoa</taxon>
        <taxon>Arthropoda</taxon>
        <taxon>Chelicerata</taxon>
        <taxon>Arachnida</taxon>
        <taxon>Araneae</taxon>
        <taxon>Araneomorphae</taxon>
        <taxon>Entelegynae</taxon>
        <taxon>Araneoidea</taxon>
        <taxon>Araneidae</taxon>
        <taxon>Caerostris</taxon>
    </lineage>
</organism>
<accession>A0AAV4U3C3</accession>
<evidence type="ECO:0000256" key="3">
    <source>
        <dbReference type="ARBA" id="ARBA00022483"/>
    </source>
</evidence>
<keyword evidence="7" id="KW-0528">Neurotoxin</keyword>